<evidence type="ECO:0000259" key="2">
    <source>
        <dbReference type="Pfam" id="PF00188"/>
    </source>
</evidence>
<dbReference type="NCBIfam" id="TIGR02909">
    <property type="entry name" value="spore_YkwD"/>
    <property type="match status" value="1"/>
</dbReference>
<dbReference type="InterPro" id="IPR035940">
    <property type="entry name" value="CAP_sf"/>
</dbReference>
<dbReference type="PANTHER" id="PTHR31157">
    <property type="entry name" value="SCP DOMAIN-CONTAINING PROTEIN"/>
    <property type="match status" value="1"/>
</dbReference>
<sequence>MKKINIILILMCIYLLALVGCGVGGAGLETRDQQQFGREYQAQEEMVNPNPYAAISSESTNVPSDQFPHTKAIEIQKAKYKFVVDDGQEHQHNIQFQVPGGAPGQEGPVEEQPTPTEHEGTGEQPQERQWAEEQAQPAEPERAEERQPAEPERVDEQPEEGQPEFTTPDEEETREEAPAEGINEFESRVIELTNVERRNNGLSDLQAHGDLSNVARTKSNDMQENNYFSHTSPTYGSPFDMIRDFGVSYNSAAENIAQGQQSPEQVVQSWMDSEGHRQNILNGDFTHIGVGYNENGHHWTQMFISQ</sequence>
<dbReference type="Gene3D" id="3.40.33.10">
    <property type="entry name" value="CAP"/>
    <property type="match status" value="1"/>
</dbReference>
<dbReference type="RefSeq" id="WP_071311890.1">
    <property type="nucleotide sequence ID" value="NZ_MLQQ01000001.1"/>
</dbReference>
<accession>A0A1S2LX63</accession>
<evidence type="ECO:0000256" key="1">
    <source>
        <dbReference type="SAM" id="MobiDB-lite"/>
    </source>
</evidence>
<dbReference type="OrthoDB" id="9783944at2"/>
<feature type="region of interest" description="Disordered" evidence="1">
    <location>
        <begin position="95"/>
        <end position="185"/>
    </location>
</feature>
<dbReference type="SUPFAM" id="SSF55797">
    <property type="entry name" value="PR-1-like"/>
    <property type="match status" value="1"/>
</dbReference>
<evidence type="ECO:0000313" key="3">
    <source>
        <dbReference type="EMBL" id="OIJ15965.1"/>
    </source>
</evidence>
<dbReference type="AlphaFoldDB" id="A0A1S2LX63"/>
<feature type="compositionally biased region" description="Basic and acidic residues" evidence="1">
    <location>
        <begin position="116"/>
        <end position="131"/>
    </location>
</feature>
<name>A0A1S2LX63_9BACI</name>
<evidence type="ECO:0000313" key="4">
    <source>
        <dbReference type="Proteomes" id="UP000180098"/>
    </source>
</evidence>
<dbReference type="Pfam" id="PF00188">
    <property type="entry name" value="CAP"/>
    <property type="match status" value="1"/>
</dbReference>
<keyword evidence="4" id="KW-1185">Reference proteome</keyword>
<dbReference type="PANTHER" id="PTHR31157:SF1">
    <property type="entry name" value="SCP DOMAIN-CONTAINING PROTEIN"/>
    <property type="match status" value="1"/>
</dbReference>
<gene>
    <name evidence="3" type="ORF">BKP35_02985</name>
</gene>
<reference evidence="3 4" key="1">
    <citation type="submission" date="2016-10" db="EMBL/GenBank/DDBJ databases">
        <title>Draft genome sequences of four alkaliphilic bacteria belonging to the Anaerobacillus genus.</title>
        <authorList>
            <person name="Bassil N.M."/>
            <person name="Lloyd J.R."/>
        </authorList>
    </citation>
    <scope>NUCLEOTIDE SEQUENCE [LARGE SCALE GENOMIC DNA]</scope>
    <source>
        <strain evidence="3 4">DSM 15340</strain>
    </source>
</reference>
<proteinExistence type="predicted"/>
<comment type="caution">
    <text evidence="3">The sequence shown here is derived from an EMBL/GenBank/DDBJ whole genome shotgun (WGS) entry which is preliminary data.</text>
</comment>
<dbReference type="EMBL" id="MLQQ01000001">
    <property type="protein sequence ID" value="OIJ15965.1"/>
    <property type="molecule type" value="Genomic_DNA"/>
</dbReference>
<dbReference type="PROSITE" id="PS51257">
    <property type="entry name" value="PROKAR_LIPOPROTEIN"/>
    <property type="match status" value="1"/>
</dbReference>
<organism evidence="3 4">
    <name type="scientific">Anaerobacillus arseniciselenatis</name>
    <dbReference type="NCBI Taxonomy" id="85682"/>
    <lineage>
        <taxon>Bacteria</taxon>
        <taxon>Bacillati</taxon>
        <taxon>Bacillota</taxon>
        <taxon>Bacilli</taxon>
        <taxon>Bacillales</taxon>
        <taxon>Bacillaceae</taxon>
        <taxon>Anaerobacillus</taxon>
    </lineage>
</organism>
<dbReference type="InterPro" id="IPR014258">
    <property type="entry name" value="CAP_domain_YkwD-like"/>
</dbReference>
<dbReference type="Proteomes" id="UP000180098">
    <property type="component" value="Unassembled WGS sequence"/>
</dbReference>
<protein>
    <recommendedName>
        <fullName evidence="2">SCP domain-containing protein</fullName>
    </recommendedName>
</protein>
<dbReference type="CDD" id="cd05379">
    <property type="entry name" value="CAP_bacterial"/>
    <property type="match status" value="1"/>
</dbReference>
<feature type="compositionally biased region" description="Basic and acidic residues" evidence="1">
    <location>
        <begin position="139"/>
        <end position="156"/>
    </location>
</feature>
<feature type="domain" description="SCP" evidence="2">
    <location>
        <begin position="191"/>
        <end position="302"/>
    </location>
</feature>
<feature type="compositionally biased region" description="Acidic residues" evidence="1">
    <location>
        <begin position="157"/>
        <end position="174"/>
    </location>
</feature>
<dbReference type="InterPro" id="IPR014044">
    <property type="entry name" value="CAP_dom"/>
</dbReference>